<dbReference type="PANTHER" id="PTHR42815:SF2">
    <property type="entry name" value="FAD-BINDING, PUTATIVE (AFU_ORTHOLOGUE AFUA_6G07600)-RELATED"/>
    <property type="match status" value="1"/>
</dbReference>
<evidence type="ECO:0000259" key="1">
    <source>
        <dbReference type="Pfam" id="PF01243"/>
    </source>
</evidence>
<evidence type="ECO:0000313" key="3">
    <source>
        <dbReference type="Proteomes" id="UP000305921"/>
    </source>
</evidence>
<dbReference type="NCBIfam" id="TIGR04025">
    <property type="entry name" value="PPOX_FMN_DR2398"/>
    <property type="match status" value="1"/>
</dbReference>
<dbReference type="RefSeq" id="WP_138055672.1">
    <property type="nucleotide sequence ID" value="NZ_VAWE01000001.1"/>
</dbReference>
<dbReference type="OrthoDB" id="9790331at2"/>
<evidence type="ECO:0000313" key="2">
    <source>
        <dbReference type="EMBL" id="TLQ46354.1"/>
    </source>
</evidence>
<dbReference type="AlphaFoldDB" id="A0A5R9EE88"/>
<dbReference type="InterPro" id="IPR024029">
    <property type="entry name" value="Pyridox_Oxase_FMN-dep"/>
</dbReference>
<proteinExistence type="predicted"/>
<dbReference type="SUPFAM" id="SSF50475">
    <property type="entry name" value="FMN-binding split barrel"/>
    <property type="match status" value="1"/>
</dbReference>
<keyword evidence="3" id="KW-1185">Reference proteome</keyword>
<gene>
    <name evidence="2" type="ORF">FEF34_28230</name>
</gene>
<dbReference type="InterPro" id="IPR012349">
    <property type="entry name" value="Split_barrel_FMN-bd"/>
</dbReference>
<dbReference type="Pfam" id="PF01243">
    <property type="entry name" value="PNPOx_N"/>
    <property type="match status" value="1"/>
</dbReference>
<organism evidence="2 3">
    <name type="scientific">Streptomyces marianii</name>
    <dbReference type="NCBI Taxonomy" id="1817406"/>
    <lineage>
        <taxon>Bacteria</taxon>
        <taxon>Bacillati</taxon>
        <taxon>Actinomycetota</taxon>
        <taxon>Actinomycetes</taxon>
        <taxon>Kitasatosporales</taxon>
        <taxon>Streptomycetaceae</taxon>
        <taxon>Streptomyces</taxon>
    </lineage>
</organism>
<accession>A0A5R9EE88</accession>
<comment type="caution">
    <text evidence="2">The sequence shown here is derived from an EMBL/GenBank/DDBJ whole genome shotgun (WGS) entry which is preliminary data.</text>
</comment>
<dbReference type="PANTHER" id="PTHR42815">
    <property type="entry name" value="FAD-BINDING, PUTATIVE (AFU_ORTHOLOGUE AFUA_6G07600)-RELATED"/>
    <property type="match status" value="1"/>
</dbReference>
<dbReference type="Proteomes" id="UP000305921">
    <property type="component" value="Unassembled WGS sequence"/>
</dbReference>
<reference evidence="2 3" key="1">
    <citation type="submission" date="2019-05" db="EMBL/GenBank/DDBJ databases">
        <title>Streptomyces marianii sp. nov., a novel marine actinomycete from southern coast of India.</title>
        <authorList>
            <person name="Iniyan A.M."/>
            <person name="Wink J."/>
            <person name="Ramprasad E."/>
            <person name="Ramana C.V."/>
            <person name="Bunk B."/>
            <person name="Sproer C."/>
            <person name="Joseph F.-J.R.S."/>
            <person name="Vincent S.G.P."/>
        </authorList>
    </citation>
    <scope>NUCLEOTIDE SEQUENCE [LARGE SCALE GENOMIC DNA]</scope>
    <source>
        <strain evidence="2 3">ICN19</strain>
    </source>
</reference>
<dbReference type="EMBL" id="VAWE01000001">
    <property type="protein sequence ID" value="TLQ46354.1"/>
    <property type="molecule type" value="Genomic_DNA"/>
</dbReference>
<feature type="domain" description="Pyridoxamine 5'-phosphate oxidase N-terminal" evidence="1">
    <location>
        <begin position="2"/>
        <end position="114"/>
    </location>
</feature>
<sequence length="174" mass="19542">MERSPFCLVATAAADGTCDVSPRGDPPGFAHVVDDSTLAIPDRPGNRRADSWRNVLGNPRVGLAFVVPGRPDTLRINGRARLLRDAPFFDRMTVRGSRPRLALLVEVEEVYFHCGKSFLRARFWDPSTWAPDAVPSRARIAHTTEWTGTPLDQLERRYGPEYERLLYPQPPDST</sequence>
<name>A0A5R9EE88_9ACTN</name>
<dbReference type="Gene3D" id="2.30.110.10">
    <property type="entry name" value="Electron Transport, Fmn-binding Protein, Chain A"/>
    <property type="match status" value="1"/>
</dbReference>
<dbReference type="InterPro" id="IPR011576">
    <property type="entry name" value="Pyridox_Oxase_N"/>
</dbReference>
<protein>
    <submittedName>
        <fullName evidence="2">Pyridoxamine 5'-phosphate oxidase family protein</fullName>
    </submittedName>
</protein>